<keyword evidence="5" id="KW-0804">Transcription</keyword>
<dbReference type="Pfam" id="PF08281">
    <property type="entry name" value="Sigma70_r4_2"/>
    <property type="match status" value="1"/>
</dbReference>
<dbReference type="Gene3D" id="1.10.10.10">
    <property type="entry name" value="Winged helix-like DNA-binding domain superfamily/Winged helix DNA-binding domain"/>
    <property type="match status" value="1"/>
</dbReference>
<dbReference type="AlphaFoldDB" id="A0A2H0B523"/>
<reference evidence="8 9" key="1">
    <citation type="submission" date="2017-09" db="EMBL/GenBank/DDBJ databases">
        <title>Depth-based differentiation of microbial function through sediment-hosted aquifers and enrichment of novel symbionts in the deep terrestrial subsurface.</title>
        <authorList>
            <person name="Probst A.J."/>
            <person name="Ladd B."/>
            <person name="Jarett J.K."/>
            <person name="Geller-Mcgrath D.E."/>
            <person name="Sieber C.M."/>
            <person name="Emerson J.B."/>
            <person name="Anantharaman K."/>
            <person name="Thomas B.C."/>
            <person name="Malmstrom R."/>
            <person name="Stieglmeier M."/>
            <person name="Klingl A."/>
            <person name="Woyke T."/>
            <person name="Ryan C.M."/>
            <person name="Banfield J.F."/>
        </authorList>
    </citation>
    <scope>NUCLEOTIDE SEQUENCE [LARGE SCALE GENOMIC DNA]</scope>
    <source>
        <strain evidence="8">CG23_combo_of_CG06-09_8_20_14_all_34_8</strain>
    </source>
</reference>
<evidence type="ECO:0000256" key="2">
    <source>
        <dbReference type="ARBA" id="ARBA00023015"/>
    </source>
</evidence>
<name>A0A2H0B523_9BACT</name>
<dbReference type="Gene3D" id="1.10.1740.10">
    <property type="match status" value="1"/>
</dbReference>
<gene>
    <name evidence="8" type="ORF">COX08_04805</name>
</gene>
<proteinExistence type="inferred from homology"/>
<comment type="similarity">
    <text evidence="1">Belongs to the sigma-70 factor family. ECF subfamily.</text>
</comment>
<dbReference type="InterPro" id="IPR039425">
    <property type="entry name" value="RNA_pol_sigma-70-like"/>
</dbReference>
<keyword evidence="2" id="KW-0805">Transcription regulation</keyword>
<dbReference type="PANTHER" id="PTHR43133">
    <property type="entry name" value="RNA POLYMERASE ECF-TYPE SIGMA FACTO"/>
    <property type="match status" value="1"/>
</dbReference>
<dbReference type="SUPFAM" id="SSF88659">
    <property type="entry name" value="Sigma3 and sigma4 domains of RNA polymerase sigma factors"/>
    <property type="match status" value="1"/>
</dbReference>
<evidence type="ECO:0000259" key="6">
    <source>
        <dbReference type="Pfam" id="PF04542"/>
    </source>
</evidence>
<dbReference type="Proteomes" id="UP000229459">
    <property type="component" value="Unassembled WGS sequence"/>
</dbReference>
<keyword evidence="4" id="KW-0238">DNA-binding</keyword>
<evidence type="ECO:0000256" key="1">
    <source>
        <dbReference type="ARBA" id="ARBA00010641"/>
    </source>
</evidence>
<dbReference type="InterPro" id="IPR013324">
    <property type="entry name" value="RNA_pol_sigma_r3/r4-like"/>
</dbReference>
<evidence type="ECO:0000313" key="9">
    <source>
        <dbReference type="Proteomes" id="UP000229459"/>
    </source>
</evidence>
<protein>
    <recommendedName>
        <fullName evidence="10">RNA polymerase subunit sigma-24</fullName>
    </recommendedName>
</protein>
<dbReference type="SUPFAM" id="SSF88946">
    <property type="entry name" value="Sigma2 domain of RNA polymerase sigma factors"/>
    <property type="match status" value="1"/>
</dbReference>
<keyword evidence="3" id="KW-0731">Sigma factor</keyword>
<dbReference type="GO" id="GO:0016987">
    <property type="term" value="F:sigma factor activity"/>
    <property type="evidence" value="ECO:0007669"/>
    <property type="project" value="UniProtKB-KW"/>
</dbReference>
<sequence length="191" mass="22235">MSIRNLTQSEIDDIIAEKPRAILNLYRLLNPYLKQWFLHKITNQHDREEIIADTMLSILDSLPKFNQNSSFNTWINAIAQHELIDYYRRHKIKAILFSAFPFLENIADLALGPQLALEEKEAKQRIYLTLKKLNEGNAQILRLRYLEGLSVFQISQKMGLSYKAAESKLSRARLAFAKTYVFYRSGLQEIG</sequence>
<dbReference type="InterPro" id="IPR013249">
    <property type="entry name" value="RNA_pol_sigma70_r4_t2"/>
</dbReference>
<dbReference type="Pfam" id="PF04542">
    <property type="entry name" value="Sigma70_r2"/>
    <property type="match status" value="1"/>
</dbReference>
<comment type="caution">
    <text evidence="8">The sequence shown here is derived from an EMBL/GenBank/DDBJ whole genome shotgun (WGS) entry which is preliminary data.</text>
</comment>
<accession>A0A2H0B523</accession>
<evidence type="ECO:0000256" key="3">
    <source>
        <dbReference type="ARBA" id="ARBA00023082"/>
    </source>
</evidence>
<feature type="domain" description="RNA polymerase sigma-70 region 2" evidence="6">
    <location>
        <begin position="25"/>
        <end position="91"/>
    </location>
</feature>
<dbReference type="NCBIfam" id="TIGR02937">
    <property type="entry name" value="sigma70-ECF"/>
    <property type="match status" value="1"/>
</dbReference>
<dbReference type="InterPro" id="IPR013325">
    <property type="entry name" value="RNA_pol_sigma_r2"/>
</dbReference>
<dbReference type="GO" id="GO:0003677">
    <property type="term" value="F:DNA binding"/>
    <property type="evidence" value="ECO:0007669"/>
    <property type="project" value="UniProtKB-KW"/>
</dbReference>
<evidence type="ECO:0000256" key="5">
    <source>
        <dbReference type="ARBA" id="ARBA00023163"/>
    </source>
</evidence>
<evidence type="ECO:0000313" key="8">
    <source>
        <dbReference type="EMBL" id="PIP52736.1"/>
    </source>
</evidence>
<dbReference type="GO" id="GO:0006352">
    <property type="term" value="P:DNA-templated transcription initiation"/>
    <property type="evidence" value="ECO:0007669"/>
    <property type="project" value="InterPro"/>
</dbReference>
<dbReference type="InterPro" id="IPR007627">
    <property type="entry name" value="RNA_pol_sigma70_r2"/>
</dbReference>
<evidence type="ECO:0008006" key="10">
    <source>
        <dbReference type="Google" id="ProtNLM"/>
    </source>
</evidence>
<organism evidence="8 9">
    <name type="scientific">Candidatus Beckwithbacteria bacterium CG23_combo_of_CG06-09_8_20_14_all_34_8</name>
    <dbReference type="NCBI Taxonomy" id="1974497"/>
    <lineage>
        <taxon>Bacteria</taxon>
        <taxon>Candidatus Beckwithiibacteriota</taxon>
    </lineage>
</organism>
<evidence type="ECO:0000256" key="4">
    <source>
        <dbReference type="ARBA" id="ARBA00023125"/>
    </source>
</evidence>
<feature type="domain" description="RNA polymerase sigma factor 70 region 4 type 2" evidence="7">
    <location>
        <begin position="124"/>
        <end position="174"/>
    </location>
</feature>
<dbReference type="InterPro" id="IPR036388">
    <property type="entry name" value="WH-like_DNA-bd_sf"/>
</dbReference>
<dbReference type="PANTHER" id="PTHR43133:SF8">
    <property type="entry name" value="RNA POLYMERASE SIGMA FACTOR HI_1459-RELATED"/>
    <property type="match status" value="1"/>
</dbReference>
<evidence type="ECO:0000259" key="7">
    <source>
        <dbReference type="Pfam" id="PF08281"/>
    </source>
</evidence>
<dbReference type="InterPro" id="IPR014284">
    <property type="entry name" value="RNA_pol_sigma-70_dom"/>
</dbReference>
<dbReference type="EMBL" id="PCSR01000115">
    <property type="protein sequence ID" value="PIP52736.1"/>
    <property type="molecule type" value="Genomic_DNA"/>
</dbReference>